<dbReference type="FunFam" id="1.10.287.80:FF:000001">
    <property type="entry name" value="ATP synthase gamma chain"/>
    <property type="match status" value="1"/>
</dbReference>
<dbReference type="InterPro" id="IPR035968">
    <property type="entry name" value="ATP_synth_F1_ATPase_gsu"/>
</dbReference>
<keyword evidence="6" id="KW-0472">Membrane</keyword>
<dbReference type="GO" id="GO:0005739">
    <property type="term" value="C:mitochondrion"/>
    <property type="evidence" value="ECO:0007669"/>
    <property type="project" value="UniProtKB-ARBA"/>
</dbReference>
<protein>
    <recommendedName>
        <fullName evidence="9">ATP synthase subunit gamma</fullName>
    </recommendedName>
</protein>
<keyword evidence="4 9" id="KW-0375">Hydrogen ion transport</keyword>
<evidence type="ECO:0000256" key="8">
    <source>
        <dbReference type="ARBA" id="ARBA00023310"/>
    </source>
</evidence>
<evidence type="ECO:0000256" key="2">
    <source>
        <dbReference type="ARBA" id="ARBA00007681"/>
    </source>
</evidence>
<dbReference type="Gene3D" id="3.40.1380.10">
    <property type="match status" value="1"/>
</dbReference>
<evidence type="ECO:0000256" key="10">
    <source>
        <dbReference type="SAM" id="SignalP"/>
    </source>
</evidence>
<dbReference type="InterPro" id="IPR000131">
    <property type="entry name" value="ATP_synth_F1_gsu"/>
</dbReference>
<dbReference type="PIRSF" id="PIRSF039089">
    <property type="entry name" value="ATP_synthase_gamma"/>
    <property type="match status" value="1"/>
</dbReference>
<gene>
    <name evidence="11" type="ORF">HJC23_004505</name>
</gene>
<evidence type="ECO:0000256" key="6">
    <source>
        <dbReference type="ARBA" id="ARBA00023136"/>
    </source>
</evidence>
<dbReference type="Pfam" id="PF00231">
    <property type="entry name" value="ATP-synt"/>
    <property type="match status" value="1"/>
</dbReference>
<dbReference type="GO" id="GO:1902600">
    <property type="term" value="P:proton transmembrane transport"/>
    <property type="evidence" value="ECO:0007669"/>
    <property type="project" value="UniProtKB-KW"/>
</dbReference>
<comment type="subcellular location">
    <subcellularLocation>
        <location evidence="1">Membrane</location>
        <topology evidence="1">Peripheral membrane protein</topology>
    </subcellularLocation>
</comment>
<dbReference type="PROSITE" id="PS00153">
    <property type="entry name" value="ATPASE_GAMMA"/>
    <property type="match status" value="1"/>
</dbReference>
<dbReference type="EMBL" id="JABMIG020000121">
    <property type="protein sequence ID" value="KAL3790875.1"/>
    <property type="molecule type" value="Genomic_DNA"/>
</dbReference>
<dbReference type="PRINTS" id="PR00126">
    <property type="entry name" value="ATPASEGAMMA"/>
</dbReference>
<name>A0ABD3PXL0_9STRA</name>
<keyword evidence="7 9" id="KW-0139">CF(1)</keyword>
<organism evidence="11 12">
    <name type="scientific">Cyclotella cryptica</name>
    <dbReference type="NCBI Taxonomy" id="29204"/>
    <lineage>
        <taxon>Eukaryota</taxon>
        <taxon>Sar</taxon>
        <taxon>Stramenopiles</taxon>
        <taxon>Ochrophyta</taxon>
        <taxon>Bacillariophyta</taxon>
        <taxon>Coscinodiscophyceae</taxon>
        <taxon>Thalassiosirophycidae</taxon>
        <taxon>Stephanodiscales</taxon>
        <taxon>Stephanodiscaceae</taxon>
        <taxon>Cyclotella</taxon>
    </lineage>
</organism>
<keyword evidence="10" id="KW-0732">Signal</keyword>
<evidence type="ECO:0000256" key="1">
    <source>
        <dbReference type="ARBA" id="ARBA00004170"/>
    </source>
</evidence>
<keyword evidence="3 9" id="KW-0813">Transport</keyword>
<dbReference type="AlphaFoldDB" id="A0ABD3PXL0"/>
<dbReference type="NCBIfam" id="TIGR01146">
    <property type="entry name" value="ATPsyn_F1gamma"/>
    <property type="match status" value="1"/>
</dbReference>
<dbReference type="Gene3D" id="1.10.287.80">
    <property type="entry name" value="ATP synthase, gamma subunit, helix hairpin domain"/>
    <property type="match status" value="1"/>
</dbReference>
<evidence type="ECO:0000256" key="4">
    <source>
        <dbReference type="ARBA" id="ARBA00022781"/>
    </source>
</evidence>
<dbReference type="CDD" id="cd12151">
    <property type="entry name" value="F1-ATPase_gamma"/>
    <property type="match status" value="1"/>
</dbReference>
<evidence type="ECO:0000256" key="7">
    <source>
        <dbReference type="ARBA" id="ARBA00023196"/>
    </source>
</evidence>
<evidence type="ECO:0000313" key="11">
    <source>
        <dbReference type="EMBL" id="KAL3790875.1"/>
    </source>
</evidence>
<keyword evidence="8 9" id="KW-0066">ATP synthesis</keyword>
<dbReference type="PANTHER" id="PTHR11693:SF22">
    <property type="entry name" value="ATP SYNTHASE SUBUNIT GAMMA, MITOCHONDRIAL"/>
    <property type="match status" value="1"/>
</dbReference>
<sequence length="334" mass="36012">MARSSRSIALLPFAVGHALDTTTVATTMFGIAAQHAQRAASRAVSRAVISRGMATEKQIFNQIQSTKNIQKITSSMKMVSAAKLKGDESRRATSLTFNTWANALNGSPKMVEDATFEELPQKCLIVPITSDKGLCGGVNSFITRGAKSCISKLHAQGKTCDIAIIGDKGRGQLRRVHGDLIKMSVTEIQTPGNFTLAAAIASELVAAGAGNYDAVVIMYNAYQHAATYYQMYKTITPFSGEGEDEPLLAYEFEPDTKSEVLADLHEYLLTSQIYHSLMDGAAAEQSSRMQAMENASKNAGELIDSLTLKYNRARQARITTELIEIISGASALEG</sequence>
<comment type="subunit">
    <text evidence="9">F-type ATPases have 2 components, CF(1) - the catalytic core - and CF(0) - the membrane proton channel. CF(1) and CF(0) have multiple subunits.</text>
</comment>
<proteinExistence type="inferred from homology"/>
<dbReference type="InterPro" id="IPR023632">
    <property type="entry name" value="ATP_synth_F1_gsu_CS"/>
</dbReference>
<dbReference type="Proteomes" id="UP001516023">
    <property type="component" value="Unassembled WGS sequence"/>
</dbReference>
<evidence type="ECO:0000256" key="9">
    <source>
        <dbReference type="RuleBase" id="RU004001"/>
    </source>
</evidence>
<keyword evidence="12" id="KW-1185">Reference proteome</keyword>
<evidence type="ECO:0000313" key="12">
    <source>
        <dbReference type="Proteomes" id="UP001516023"/>
    </source>
</evidence>
<keyword evidence="5 9" id="KW-0406">Ion transport</keyword>
<dbReference type="GO" id="GO:0006754">
    <property type="term" value="P:ATP biosynthetic process"/>
    <property type="evidence" value="ECO:0007669"/>
    <property type="project" value="UniProtKB-KW"/>
</dbReference>
<dbReference type="GO" id="GO:0045259">
    <property type="term" value="C:proton-transporting ATP synthase complex"/>
    <property type="evidence" value="ECO:0007669"/>
    <property type="project" value="UniProtKB-KW"/>
</dbReference>
<feature type="chain" id="PRO_5044766929" description="ATP synthase subunit gamma" evidence="10">
    <location>
        <begin position="19"/>
        <end position="334"/>
    </location>
</feature>
<feature type="signal peptide" evidence="10">
    <location>
        <begin position="1"/>
        <end position="18"/>
    </location>
</feature>
<comment type="caution">
    <text evidence="11">The sequence shown here is derived from an EMBL/GenBank/DDBJ whole genome shotgun (WGS) entry which is preliminary data.</text>
</comment>
<evidence type="ECO:0000256" key="3">
    <source>
        <dbReference type="ARBA" id="ARBA00022448"/>
    </source>
</evidence>
<accession>A0ABD3PXL0</accession>
<dbReference type="SUPFAM" id="SSF52943">
    <property type="entry name" value="ATP synthase (F1-ATPase), gamma subunit"/>
    <property type="match status" value="1"/>
</dbReference>
<evidence type="ECO:0000256" key="5">
    <source>
        <dbReference type="ARBA" id="ARBA00023065"/>
    </source>
</evidence>
<dbReference type="PANTHER" id="PTHR11693">
    <property type="entry name" value="ATP SYNTHASE GAMMA CHAIN"/>
    <property type="match status" value="1"/>
</dbReference>
<reference evidence="11 12" key="1">
    <citation type="journal article" date="2020" name="G3 (Bethesda)">
        <title>Improved Reference Genome for Cyclotella cryptica CCMP332, a Model for Cell Wall Morphogenesis, Salinity Adaptation, and Lipid Production in Diatoms (Bacillariophyta).</title>
        <authorList>
            <person name="Roberts W.R."/>
            <person name="Downey K.M."/>
            <person name="Ruck E.C."/>
            <person name="Traller J.C."/>
            <person name="Alverson A.J."/>
        </authorList>
    </citation>
    <scope>NUCLEOTIDE SEQUENCE [LARGE SCALE GENOMIC DNA]</scope>
    <source>
        <strain evidence="11 12">CCMP332</strain>
    </source>
</reference>
<comment type="similarity">
    <text evidence="2 9">Belongs to the ATPase gamma chain family.</text>
</comment>